<keyword evidence="4" id="KW-0206">Cytoskeleton</keyword>
<dbReference type="GO" id="GO:0008574">
    <property type="term" value="F:plus-end-directed microtubule motor activity"/>
    <property type="evidence" value="ECO:0007669"/>
    <property type="project" value="TreeGrafter"/>
</dbReference>
<dbReference type="GO" id="GO:0051231">
    <property type="term" value="P:spindle elongation"/>
    <property type="evidence" value="ECO:0007669"/>
    <property type="project" value="TreeGrafter"/>
</dbReference>
<evidence type="ECO:0000259" key="6">
    <source>
        <dbReference type="PROSITE" id="PS50067"/>
    </source>
</evidence>
<dbReference type="GO" id="GO:0090307">
    <property type="term" value="P:mitotic spindle assembly"/>
    <property type="evidence" value="ECO:0007669"/>
    <property type="project" value="TreeGrafter"/>
</dbReference>
<dbReference type="GO" id="GO:0005876">
    <property type="term" value="C:spindle microtubule"/>
    <property type="evidence" value="ECO:0007669"/>
    <property type="project" value="TreeGrafter"/>
</dbReference>
<protein>
    <submittedName>
        <fullName evidence="7">P-loop containing nucleoside triphosphate hydrolases superfamily protein</fullName>
    </submittedName>
</protein>
<dbReference type="GO" id="GO:0005524">
    <property type="term" value="F:ATP binding"/>
    <property type="evidence" value="ECO:0007669"/>
    <property type="project" value="InterPro"/>
</dbReference>
<dbReference type="GO" id="GO:0016787">
    <property type="term" value="F:hydrolase activity"/>
    <property type="evidence" value="ECO:0007669"/>
    <property type="project" value="UniProtKB-KW"/>
</dbReference>
<evidence type="ECO:0000256" key="3">
    <source>
        <dbReference type="ARBA" id="ARBA00023175"/>
    </source>
</evidence>
<comment type="subcellular location">
    <subcellularLocation>
        <location evidence="1">Cytoplasm</location>
        <location evidence="1">Cytoskeleton</location>
    </subcellularLocation>
</comment>
<feature type="domain" description="Kinesin motor" evidence="6">
    <location>
        <begin position="1"/>
        <end position="247"/>
    </location>
</feature>
<dbReference type="PANTHER" id="PTHR47970">
    <property type="entry name" value="KINESIN-LIKE PROTEIN KIF11"/>
    <property type="match status" value="1"/>
</dbReference>
<gene>
    <name evidence="7" type="ORF">C2S53_013724</name>
</gene>
<dbReference type="EMBL" id="SDAM02001101">
    <property type="protein sequence ID" value="KAH6823007.1"/>
    <property type="molecule type" value="Genomic_DNA"/>
</dbReference>
<dbReference type="GO" id="GO:0007018">
    <property type="term" value="P:microtubule-based movement"/>
    <property type="evidence" value="ECO:0007669"/>
    <property type="project" value="InterPro"/>
</dbReference>
<dbReference type="Gene3D" id="3.40.850.10">
    <property type="entry name" value="Kinesin motor domain"/>
    <property type="match status" value="1"/>
</dbReference>
<comment type="similarity">
    <text evidence="5">Belongs to the TRAFAC class myosin-kinesin ATPase superfamily. Kinesin family.</text>
</comment>
<dbReference type="AlphaFoldDB" id="A0AAD4IWS1"/>
<dbReference type="PRINTS" id="PR00380">
    <property type="entry name" value="KINESINHEAVY"/>
</dbReference>
<dbReference type="GO" id="GO:0008017">
    <property type="term" value="F:microtubule binding"/>
    <property type="evidence" value="ECO:0007669"/>
    <property type="project" value="InterPro"/>
</dbReference>
<accession>A0AAD4IWS1</accession>
<keyword evidence="8" id="KW-1185">Reference proteome</keyword>
<dbReference type="Pfam" id="PF00225">
    <property type="entry name" value="Kinesin"/>
    <property type="match status" value="1"/>
</dbReference>
<evidence type="ECO:0000256" key="5">
    <source>
        <dbReference type="PROSITE-ProRule" id="PRU00283"/>
    </source>
</evidence>
<dbReference type="InterPro" id="IPR027417">
    <property type="entry name" value="P-loop_NTPase"/>
</dbReference>
<keyword evidence="3" id="KW-0505">Motor protein</keyword>
<name>A0AAD4IWS1_PERFH</name>
<evidence type="ECO:0000313" key="7">
    <source>
        <dbReference type="EMBL" id="KAH6823007.1"/>
    </source>
</evidence>
<evidence type="ECO:0000256" key="2">
    <source>
        <dbReference type="ARBA" id="ARBA00022490"/>
    </source>
</evidence>
<dbReference type="SMART" id="SM00129">
    <property type="entry name" value="KISc"/>
    <property type="match status" value="1"/>
</dbReference>
<comment type="caution">
    <text evidence="5">Lacks conserved residue(s) required for the propagation of feature annotation.</text>
</comment>
<dbReference type="InterPro" id="IPR036961">
    <property type="entry name" value="Kinesin_motor_dom_sf"/>
</dbReference>
<dbReference type="PANTHER" id="PTHR47970:SF12">
    <property type="entry name" value="KINESIN FAMILY MEMBER 11"/>
    <property type="match status" value="1"/>
</dbReference>
<comment type="caution">
    <text evidence="7">The sequence shown here is derived from an EMBL/GenBank/DDBJ whole genome shotgun (WGS) entry which is preliminary data.</text>
</comment>
<dbReference type="GO" id="GO:0072686">
    <property type="term" value="C:mitotic spindle"/>
    <property type="evidence" value="ECO:0007669"/>
    <property type="project" value="TreeGrafter"/>
</dbReference>
<keyword evidence="7" id="KW-0378">Hydrolase</keyword>
<dbReference type="InterPro" id="IPR001752">
    <property type="entry name" value="Kinesin_motor_dom"/>
</dbReference>
<dbReference type="InterPro" id="IPR047149">
    <property type="entry name" value="KIF11-like"/>
</dbReference>
<evidence type="ECO:0000256" key="4">
    <source>
        <dbReference type="ARBA" id="ARBA00023212"/>
    </source>
</evidence>
<proteinExistence type="inferred from homology"/>
<evidence type="ECO:0000313" key="8">
    <source>
        <dbReference type="Proteomes" id="UP001190926"/>
    </source>
</evidence>
<evidence type="ECO:0000256" key="1">
    <source>
        <dbReference type="ARBA" id="ARBA00004245"/>
    </source>
</evidence>
<keyword evidence="2" id="KW-0963">Cytoplasm</keyword>
<organism evidence="7 8">
    <name type="scientific">Perilla frutescens var. hirtella</name>
    <name type="common">Perilla citriodora</name>
    <name type="synonym">Perilla setoyensis</name>
    <dbReference type="NCBI Taxonomy" id="608512"/>
    <lineage>
        <taxon>Eukaryota</taxon>
        <taxon>Viridiplantae</taxon>
        <taxon>Streptophyta</taxon>
        <taxon>Embryophyta</taxon>
        <taxon>Tracheophyta</taxon>
        <taxon>Spermatophyta</taxon>
        <taxon>Magnoliopsida</taxon>
        <taxon>eudicotyledons</taxon>
        <taxon>Gunneridae</taxon>
        <taxon>Pentapetalae</taxon>
        <taxon>asterids</taxon>
        <taxon>lamiids</taxon>
        <taxon>Lamiales</taxon>
        <taxon>Lamiaceae</taxon>
        <taxon>Nepetoideae</taxon>
        <taxon>Elsholtzieae</taxon>
        <taxon>Perilla</taxon>
    </lineage>
</organism>
<reference evidence="7 8" key="1">
    <citation type="journal article" date="2021" name="Nat. Commun.">
        <title>Incipient diploidization of the medicinal plant Perilla within 10,000 years.</title>
        <authorList>
            <person name="Zhang Y."/>
            <person name="Shen Q."/>
            <person name="Leng L."/>
            <person name="Zhang D."/>
            <person name="Chen S."/>
            <person name="Shi Y."/>
            <person name="Ning Z."/>
            <person name="Chen S."/>
        </authorList>
    </citation>
    <scope>NUCLEOTIDE SEQUENCE [LARGE SCALE GENOMIC DNA]</scope>
    <source>
        <strain evidence="8">cv. PC099</strain>
    </source>
</reference>
<dbReference type="Proteomes" id="UP001190926">
    <property type="component" value="Unassembled WGS sequence"/>
</dbReference>
<sequence length="247" mass="27734">MIAGLLKWPQGTFASKGFNSSVLIDVCDILFFPFLCGVGVDQIFMFSPIKEVAEACERKRADEAEETGGAEQEHRNDMHRLMLLLNVCAHFALLLRLEEEIVANASEIFSLLERGSAKHRTAETLLNKQSSRSHSLFSITIHIKKATPECEELIKCGKLNLVDLTGSENISRSGAREGRAREAGEINKSLLTFKRVINALVEALYGGWVNQKMMESTLIKDLYGEIKRLKAEVYATREKNEVYIPKE</sequence>
<dbReference type="SUPFAM" id="SSF52540">
    <property type="entry name" value="P-loop containing nucleoside triphosphate hydrolases"/>
    <property type="match status" value="1"/>
</dbReference>
<dbReference type="PROSITE" id="PS50067">
    <property type="entry name" value="KINESIN_MOTOR_2"/>
    <property type="match status" value="1"/>
</dbReference>